<dbReference type="Pfam" id="PF04519">
    <property type="entry name" value="Bactofilin"/>
    <property type="match status" value="1"/>
</dbReference>
<proteinExistence type="predicted"/>
<name>A0A381Z5X9_9ZZZZ</name>
<dbReference type="AlphaFoldDB" id="A0A381Z5X9"/>
<reference evidence="1" key="1">
    <citation type="submission" date="2018-05" db="EMBL/GenBank/DDBJ databases">
        <authorList>
            <person name="Lanie J.A."/>
            <person name="Ng W.-L."/>
            <person name="Kazmierczak K.M."/>
            <person name="Andrzejewski T.M."/>
            <person name="Davidsen T.M."/>
            <person name="Wayne K.J."/>
            <person name="Tettelin H."/>
            <person name="Glass J.I."/>
            <person name="Rusch D."/>
            <person name="Podicherti R."/>
            <person name="Tsui H.-C.T."/>
            <person name="Winkler M.E."/>
        </authorList>
    </citation>
    <scope>NUCLEOTIDE SEQUENCE</scope>
</reference>
<organism evidence="1">
    <name type="scientific">marine metagenome</name>
    <dbReference type="NCBI Taxonomy" id="408172"/>
    <lineage>
        <taxon>unclassified sequences</taxon>
        <taxon>metagenomes</taxon>
        <taxon>ecological metagenomes</taxon>
    </lineage>
</organism>
<sequence length="104" mass="10842">MPVTTIGKSLILDGELRGKDGLLVQGIVKGKIEIDNAITVEKGAVIKADLKAKDVQISGEVKGNISASGNVHYMEDCTVVGNTSTARILIEDGASIKGSVHINI</sequence>
<dbReference type="PANTHER" id="PTHR35024:SF4">
    <property type="entry name" value="POLYMER-FORMING CYTOSKELETAL PROTEIN"/>
    <property type="match status" value="1"/>
</dbReference>
<evidence type="ECO:0000313" key="1">
    <source>
        <dbReference type="EMBL" id="SVA84696.1"/>
    </source>
</evidence>
<dbReference type="PANTHER" id="PTHR35024">
    <property type="entry name" value="HYPOTHETICAL CYTOSOLIC PROTEIN"/>
    <property type="match status" value="1"/>
</dbReference>
<protein>
    <recommendedName>
        <fullName evidence="2">Polymer-forming cytoskeletal protein</fullName>
    </recommendedName>
</protein>
<evidence type="ECO:0008006" key="2">
    <source>
        <dbReference type="Google" id="ProtNLM"/>
    </source>
</evidence>
<gene>
    <name evidence="1" type="ORF">METZ01_LOCUS137550</name>
</gene>
<accession>A0A381Z5X9</accession>
<dbReference type="InterPro" id="IPR007607">
    <property type="entry name" value="BacA/B"/>
</dbReference>
<dbReference type="EMBL" id="UINC01020090">
    <property type="protein sequence ID" value="SVA84696.1"/>
    <property type="molecule type" value="Genomic_DNA"/>
</dbReference>